<evidence type="ECO:0000259" key="1">
    <source>
        <dbReference type="Pfam" id="PF24693"/>
    </source>
</evidence>
<comment type="caution">
    <text evidence="2">The sequence shown here is derived from an EMBL/GenBank/DDBJ whole genome shotgun (WGS) entry which is preliminary data.</text>
</comment>
<dbReference type="STRING" id="238.BBD35_14850"/>
<evidence type="ECO:0000313" key="3">
    <source>
        <dbReference type="Proteomes" id="UP000188947"/>
    </source>
</evidence>
<organism evidence="2 3">
    <name type="scientific">Elizabethkingia meningoseptica</name>
    <name type="common">Chryseobacterium meningosepticum</name>
    <dbReference type="NCBI Taxonomy" id="238"/>
    <lineage>
        <taxon>Bacteria</taxon>
        <taxon>Pseudomonadati</taxon>
        <taxon>Bacteroidota</taxon>
        <taxon>Flavobacteriia</taxon>
        <taxon>Flavobacteriales</taxon>
        <taxon>Weeksellaceae</taxon>
        <taxon>Elizabethkingia</taxon>
    </lineage>
</organism>
<dbReference type="InterPro" id="IPR056077">
    <property type="entry name" value="DUF7660"/>
</dbReference>
<gene>
    <name evidence="2" type="ORF">BMF97_07260</name>
</gene>
<dbReference type="Pfam" id="PF24693">
    <property type="entry name" value="DUF7660"/>
    <property type="match status" value="1"/>
</dbReference>
<dbReference type="Proteomes" id="UP000188947">
    <property type="component" value="Unassembled WGS sequence"/>
</dbReference>
<evidence type="ECO:0000313" key="2">
    <source>
        <dbReference type="EMBL" id="OOH96144.1"/>
    </source>
</evidence>
<dbReference type="EMBL" id="MPOG01000008">
    <property type="protein sequence ID" value="OOH96144.1"/>
    <property type="molecule type" value="Genomic_DNA"/>
</dbReference>
<dbReference type="OrthoDB" id="1373771at2"/>
<proteinExistence type="predicted"/>
<sequence length="85" mass="10083">MNDTLHNFKVTDRQSFIKFLDLLHKDLLDNPENWENKTLPEFLEALSAYTEDVQGYYNNMKLYINADKPDWSTFADIFKGAKVYE</sequence>
<dbReference type="RefSeq" id="WP_069214749.1">
    <property type="nucleotide sequence ID" value="NZ_CP016378.1"/>
</dbReference>
<reference evidence="2 3" key="1">
    <citation type="submission" date="2016-11" db="EMBL/GenBank/DDBJ databases">
        <title>Genome sequence and comparative genomic analysis of clinical strain Elizabethkingia meningoseptica 61421 PRCM.</title>
        <authorList>
            <person name="Wang M."/>
            <person name="Hu S."/>
            <person name="Cao L."/>
            <person name="Jiang T."/>
            <person name="Zhou Y."/>
            <person name="Ming D."/>
        </authorList>
    </citation>
    <scope>NUCLEOTIDE SEQUENCE [LARGE SCALE GENOMIC DNA]</scope>
    <source>
        <strain evidence="2 3">61421 PRCM</strain>
    </source>
</reference>
<accession>A0A1V3U0X0</accession>
<keyword evidence="3" id="KW-1185">Reference proteome</keyword>
<protein>
    <recommendedName>
        <fullName evidence="1">DUF7660 domain-containing protein</fullName>
    </recommendedName>
</protein>
<name>A0A1V3U0X0_ELIME</name>
<dbReference type="eggNOG" id="ENOG50339UH">
    <property type="taxonomic scope" value="Bacteria"/>
</dbReference>
<feature type="domain" description="DUF7660" evidence="1">
    <location>
        <begin position="13"/>
        <end position="85"/>
    </location>
</feature>
<dbReference type="AlphaFoldDB" id="A0A1V3U0X0"/>